<proteinExistence type="predicted"/>
<evidence type="ECO:0000313" key="3">
    <source>
        <dbReference type="Proteomes" id="UP000003959"/>
    </source>
</evidence>
<evidence type="ECO:0000313" key="2">
    <source>
        <dbReference type="EMBL" id="EGJ34931.1"/>
    </source>
</evidence>
<sequence>MIPPSPPSEGLLAWGEPYSKSPFFKGDQRGISEARKHALAPQARDCSLGGNKNQFAAKSPPSEGLLARGI</sequence>
<evidence type="ECO:0000256" key="1">
    <source>
        <dbReference type="SAM" id="MobiDB-lite"/>
    </source>
</evidence>
<dbReference type="EMBL" id="GL890825">
    <property type="protein sequence ID" value="EGJ34931.1"/>
    <property type="molecule type" value="Genomic_DNA"/>
</dbReference>
<keyword evidence="3" id="KW-1185">Reference proteome</keyword>
<dbReference type="AlphaFoldDB" id="F4XJX2"/>
<dbReference type="Proteomes" id="UP000003959">
    <property type="component" value="Unassembled WGS sequence"/>
</dbReference>
<organism evidence="2 3">
    <name type="scientific">Moorena producens 3L</name>
    <dbReference type="NCBI Taxonomy" id="489825"/>
    <lineage>
        <taxon>Bacteria</taxon>
        <taxon>Bacillati</taxon>
        <taxon>Cyanobacteriota</taxon>
        <taxon>Cyanophyceae</taxon>
        <taxon>Coleofasciculales</taxon>
        <taxon>Coleofasciculaceae</taxon>
        <taxon>Moorena</taxon>
    </lineage>
</organism>
<name>F4XJX2_9CYAN</name>
<dbReference type="HOGENOM" id="CLU_2753445_0_0_3"/>
<accession>F4XJX2</accession>
<protein>
    <submittedName>
        <fullName evidence="2">Uncharacterized protein</fullName>
    </submittedName>
</protein>
<reference evidence="3" key="1">
    <citation type="journal article" date="2011" name="Proc. Natl. Acad. Sci. U.S.A.">
        <title>Genomic insights into the physiology and ecology of the marine filamentous cyanobacterium Lyngbya majuscula.</title>
        <authorList>
            <person name="Jones A.C."/>
            <person name="Monroe E.A."/>
            <person name="Podell S."/>
            <person name="Hess W.R."/>
            <person name="Klages S."/>
            <person name="Esquenazi E."/>
            <person name="Niessen S."/>
            <person name="Hoover H."/>
            <person name="Rothmann M."/>
            <person name="Lasken R.S."/>
            <person name="Yates J.R.III."/>
            <person name="Reinhardt R."/>
            <person name="Kube M."/>
            <person name="Burkart M.D."/>
            <person name="Allen E.E."/>
            <person name="Dorrestein P.C."/>
            <person name="Gerwick W.H."/>
            <person name="Gerwick L."/>
        </authorList>
    </citation>
    <scope>NUCLEOTIDE SEQUENCE [LARGE SCALE GENOMIC DNA]</scope>
    <source>
        <strain evidence="3">3L</strain>
    </source>
</reference>
<gene>
    <name evidence="2" type="ORF">LYNGBM3L_08960</name>
</gene>
<feature type="region of interest" description="Disordered" evidence="1">
    <location>
        <begin position="41"/>
        <end position="70"/>
    </location>
</feature>